<gene>
    <name evidence="1" type="primary">pepA_2</name>
    <name evidence="1" type="ORF">NCTC8261_06427</name>
</gene>
<keyword evidence="1" id="KW-0645">Protease</keyword>
<dbReference type="AlphaFoldDB" id="A0A379X2C0"/>
<accession>A0A379X2C0</accession>
<reference evidence="1 2" key="1">
    <citation type="submission" date="2018-06" db="EMBL/GenBank/DDBJ databases">
        <authorList>
            <consortium name="Pathogen Informatics"/>
            <person name="Doyle S."/>
        </authorList>
    </citation>
    <scope>NUCLEOTIDE SEQUENCE [LARGE SCALE GENOMIC DNA]</scope>
    <source>
        <strain evidence="1 2">NCTC8261</strain>
    </source>
</reference>
<dbReference type="EC" id="3.4.11.1" evidence="1"/>
<keyword evidence="1" id="KW-0378">Hydrolase</keyword>
<organism evidence="1 2">
    <name type="scientific">Salmonella enterica I</name>
    <dbReference type="NCBI Taxonomy" id="59201"/>
    <lineage>
        <taxon>Bacteria</taxon>
        <taxon>Pseudomonadati</taxon>
        <taxon>Pseudomonadota</taxon>
        <taxon>Gammaproteobacteria</taxon>
        <taxon>Enterobacterales</taxon>
        <taxon>Enterobacteriaceae</taxon>
        <taxon>Salmonella</taxon>
    </lineage>
</organism>
<protein>
    <submittedName>
        <fullName evidence="1">Cytosol aminopeptidase</fullName>
        <ecNumber evidence="1">3.4.11.1</ecNumber>
    </submittedName>
</protein>
<dbReference type="GO" id="GO:0004177">
    <property type="term" value="F:aminopeptidase activity"/>
    <property type="evidence" value="ECO:0007669"/>
    <property type="project" value="UniProtKB-KW"/>
</dbReference>
<evidence type="ECO:0000313" key="2">
    <source>
        <dbReference type="Proteomes" id="UP000254712"/>
    </source>
</evidence>
<name>A0A379X2C0_SALET</name>
<dbReference type="EMBL" id="UGXT01000002">
    <property type="protein sequence ID" value="SUH40048.1"/>
    <property type="molecule type" value="Genomic_DNA"/>
</dbReference>
<evidence type="ECO:0000313" key="1">
    <source>
        <dbReference type="EMBL" id="SUH40048.1"/>
    </source>
</evidence>
<proteinExistence type="predicted"/>
<dbReference type="Proteomes" id="UP000254712">
    <property type="component" value="Unassembled WGS sequence"/>
</dbReference>
<keyword evidence="1" id="KW-0031">Aminopeptidase</keyword>
<sequence length="55" mass="5634">MVFNVPTRRELTSGERAIQHGLAIAAGIKAAKDLGNMPPNICNAAYLGVTGAPVG</sequence>